<name>A0A0F9PST1_9ZZZZ</name>
<dbReference type="AlphaFoldDB" id="A0A0F9PST1"/>
<feature type="transmembrane region" description="Helical" evidence="5">
    <location>
        <begin position="301"/>
        <end position="322"/>
    </location>
</feature>
<dbReference type="PANTHER" id="PTHR22550:SF5">
    <property type="entry name" value="LEUCINE ZIPPER PROTEIN 4"/>
    <property type="match status" value="1"/>
</dbReference>
<evidence type="ECO:0000256" key="2">
    <source>
        <dbReference type="ARBA" id="ARBA00022692"/>
    </source>
</evidence>
<dbReference type="InterPro" id="IPR002035">
    <property type="entry name" value="VWF_A"/>
</dbReference>
<dbReference type="CDD" id="cd00198">
    <property type="entry name" value="vWFA"/>
    <property type="match status" value="1"/>
</dbReference>
<evidence type="ECO:0000256" key="4">
    <source>
        <dbReference type="ARBA" id="ARBA00023136"/>
    </source>
</evidence>
<dbReference type="Gene3D" id="3.40.50.410">
    <property type="entry name" value="von Willebrand factor, type A domain"/>
    <property type="match status" value="1"/>
</dbReference>
<keyword evidence="4 5" id="KW-0472">Membrane</keyword>
<accession>A0A0F9PST1</accession>
<feature type="transmembrane region" description="Helical" evidence="5">
    <location>
        <begin position="6"/>
        <end position="26"/>
    </location>
</feature>
<comment type="caution">
    <text evidence="7">The sequence shown here is derived from an EMBL/GenBank/DDBJ whole genome shotgun (WGS) entry which is preliminary data.</text>
</comment>
<evidence type="ECO:0000259" key="6">
    <source>
        <dbReference type="PROSITE" id="PS50234"/>
    </source>
</evidence>
<dbReference type="EMBL" id="LAZR01004955">
    <property type="protein sequence ID" value="KKN04131.1"/>
    <property type="molecule type" value="Genomic_DNA"/>
</dbReference>
<reference evidence="7" key="1">
    <citation type="journal article" date="2015" name="Nature">
        <title>Complex archaea that bridge the gap between prokaryotes and eukaryotes.</title>
        <authorList>
            <person name="Spang A."/>
            <person name="Saw J.H."/>
            <person name="Jorgensen S.L."/>
            <person name="Zaremba-Niedzwiedzka K."/>
            <person name="Martijn J."/>
            <person name="Lind A.E."/>
            <person name="van Eijk R."/>
            <person name="Schleper C."/>
            <person name="Guy L."/>
            <person name="Ettema T.J."/>
        </authorList>
    </citation>
    <scope>NUCLEOTIDE SEQUENCE</scope>
</reference>
<evidence type="ECO:0000256" key="3">
    <source>
        <dbReference type="ARBA" id="ARBA00022989"/>
    </source>
</evidence>
<dbReference type="Pfam" id="PF13519">
    <property type="entry name" value="VWA_2"/>
    <property type="match status" value="1"/>
</dbReference>
<keyword evidence="1" id="KW-1003">Cell membrane</keyword>
<feature type="transmembrane region" description="Helical" evidence="5">
    <location>
        <begin position="52"/>
        <end position="71"/>
    </location>
</feature>
<evidence type="ECO:0000256" key="1">
    <source>
        <dbReference type="ARBA" id="ARBA00022475"/>
    </source>
</evidence>
<sequence length="326" mass="36802">MNLAVHTPWLLSLLPLSLLPFFTSLFERHGTPRRQLIQLDALTIWLNRLIKLFASLAIVMIIVGLAGLYHIEQTVTRTGQGAHIVFVLDRSASMNETFGGQTPDENEQSKAQAARRLLSEFVNRRPHDLFGVAGFSTQPFYVSPLTEHKSAIQAAINSLETPGLAFTNVAKGLGMGLSYFKDQPHTGSRVIVLVSDGAATLDHRAQKTLREWFERYRVSLYWFFLRTENGQGIFTEPTSSRDDNPRVMPERHLHKFFNTLSVPYHAFEVDTAESLQAAIAELDELESLPLVYEEKLPRQSLSTWCYSLALFFVLCLVAVKALERKP</sequence>
<dbReference type="PANTHER" id="PTHR22550">
    <property type="entry name" value="SPORE GERMINATION PROTEIN"/>
    <property type="match status" value="1"/>
</dbReference>
<dbReference type="InterPro" id="IPR036465">
    <property type="entry name" value="vWFA_dom_sf"/>
</dbReference>
<evidence type="ECO:0000313" key="7">
    <source>
        <dbReference type="EMBL" id="KKN04131.1"/>
    </source>
</evidence>
<proteinExistence type="predicted"/>
<gene>
    <name evidence="7" type="ORF">LCGC14_1100530</name>
</gene>
<dbReference type="SMART" id="SM00327">
    <property type="entry name" value="VWA"/>
    <property type="match status" value="1"/>
</dbReference>
<evidence type="ECO:0000256" key="5">
    <source>
        <dbReference type="SAM" id="Phobius"/>
    </source>
</evidence>
<dbReference type="SUPFAM" id="SSF53300">
    <property type="entry name" value="vWA-like"/>
    <property type="match status" value="1"/>
</dbReference>
<keyword evidence="2 5" id="KW-0812">Transmembrane</keyword>
<protein>
    <recommendedName>
        <fullName evidence="6">VWFA domain-containing protein</fullName>
    </recommendedName>
</protein>
<feature type="domain" description="VWFA" evidence="6">
    <location>
        <begin position="83"/>
        <end position="282"/>
    </location>
</feature>
<dbReference type="InterPro" id="IPR050768">
    <property type="entry name" value="UPF0353/GerABKA_families"/>
</dbReference>
<organism evidence="7">
    <name type="scientific">marine sediment metagenome</name>
    <dbReference type="NCBI Taxonomy" id="412755"/>
    <lineage>
        <taxon>unclassified sequences</taxon>
        <taxon>metagenomes</taxon>
        <taxon>ecological metagenomes</taxon>
    </lineage>
</organism>
<dbReference type="PROSITE" id="PS50234">
    <property type="entry name" value="VWFA"/>
    <property type="match status" value="1"/>
</dbReference>
<keyword evidence="3 5" id="KW-1133">Transmembrane helix</keyword>